<reference evidence="2" key="2">
    <citation type="submission" date="2015-01" db="EMBL/GenBank/DDBJ databases">
        <title>Evolutionary Origins and Diversification of the Mycorrhizal Mutualists.</title>
        <authorList>
            <consortium name="DOE Joint Genome Institute"/>
            <consortium name="Mycorrhizal Genomics Consortium"/>
            <person name="Kohler A."/>
            <person name="Kuo A."/>
            <person name="Nagy L.G."/>
            <person name="Floudas D."/>
            <person name="Copeland A."/>
            <person name="Barry K.W."/>
            <person name="Cichocki N."/>
            <person name="Veneault-Fourrey C."/>
            <person name="LaButti K."/>
            <person name="Lindquist E.A."/>
            <person name="Lipzen A."/>
            <person name="Lundell T."/>
            <person name="Morin E."/>
            <person name="Murat C."/>
            <person name="Riley R."/>
            <person name="Ohm R."/>
            <person name="Sun H."/>
            <person name="Tunlid A."/>
            <person name="Henrissat B."/>
            <person name="Grigoriev I.V."/>
            <person name="Hibbett D.S."/>
            <person name="Martin F."/>
        </authorList>
    </citation>
    <scope>NUCLEOTIDE SEQUENCE [LARGE SCALE GENOMIC DNA]</scope>
    <source>
        <strain evidence="2">Foug A</strain>
    </source>
</reference>
<protein>
    <submittedName>
        <fullName evidence="1">Uncharacterized protein</fullName>
    </submittedName>
</protein>
<evidence type="ECO:0000313" key="1">
    <source>
        <dbReference type="EMBL" id="KIM55383.1"/>
    </source>
</evidence>
<proteinExistence type="predicted"/>
<gene>
    <name evidence="1" type="ORF">SCLCIDRAFT_1221222</name>
</gene>
<organism evidence="1 2">
    <name type="scientific">Scleroderma citrinum Foug A</name>
    <dbReference type="NCBI Taxonomy" id="1036808"/>
    <lineage>
        <taxon>Eukaryota</taxon>
        <taxon>Fungi</taxon>
        <taxon>Dikarya</taxon>
        <taxon>Basidiomycota</taxon>
        <taxon>Agaricomycotina</taxon>
        <taxon>Agaricomycetes</taxon>
        <taxon>Agaricomycetidae</taxon>
        <taxon>Boletales</taxon>
        <taxon>Sclerodermatineae</taxon>
        <taxon>Sclerodermataceae</taxon>
        <taxon>Scleroderma</taxon>
    </lineage>
</organism>
<name>A0A0C2Z0N0_9AGAM</name>
<keyword evidence="2" id="KW-1185">Reference proteome</keyword>
<sequence length="79" mass="9022">MDKPDTCNQTSRANVRVANNTRDHSFLASLCLSKPVVVPKEITKPKTVQVEDHIYNSFVPRLGGDVIWHWHFVSFDLQS</sequence>
<dbReference type="AlphaFoldDB" id="A0A0C2Z0N0"/>
<reference evidence="1 2" key="1">
    <citation type="submission" date="2014-04" db="EMBL/GenBank/DDBJ databases">
        <authorList>
            <consortium name="DOE Joint Genome Institute"/>
            <person name="Kuo A."/>
            <person name="Kohler A."/>
            <person name="Nagy L.G."/>
            <person name="Floudas D."/>
            <person name="Copeland A."/>
            <person name="Barry K.W."/>
            <person name="Cichocki N."/>
            <person name="Veneault-Fourrey C."/>
            <person name="LaButti K."/>
            <person name="Lindquist E.A."/>
            <person name="Lipzen A."/>
            <person name="Lundell T."/>
            <person name="Morin E."/>
            <person name="Murat C."/>
            <person name="Sun H."/>
            <person name="Tunlid A."/>
            <person name="Henrissat B."/>
            <person name="Grigoriev I.V."/>
            <person name="Hibbett D.S."/>
            <person name="Martin F."/>
            <person name="Nordberg H.P."/>
            <person name="Cantor M.N."/>
            <person name="Hua S.X."/>
        </authorList>
    </citation>
    <scope>NUCLEOTIDE SEQUENCE [LARGE SCALE GENOMIC DNA]</scope>
    <source>
        <strain evidence="1 2">Foug A</strain>
    </source>
</reference>
<dbReference type="EMBL" id="KN822136">
    <property type="protein sequence ID" value="KIM55383.1"/>
    <property type="molecule type" value="Genomic_DNA"/>
</dbReference>
<dbReference type="Proteomes" id="UP000053989">
    <property type="component" value="Unassembled WGS sequence"/>
</dbReference>
<dbReference type="InParanoid" id="A0A0C2Z0N0"/>
<dbReference type="HOGENOM" id="CLU_2607386_0_0_1"/>
<evidence type="ECO:0000313" key="2">
    <source>
        <dbReference type="Proteomes" id="UP000053989"/>
    </source>
</evidence>
<accession>A0A0C2Z0N0</accession>